<dbReference type="EMBL" id="SNYN01000003">
    <property type="protein sequence ID" value="TDQ53749.1"/>
    <property type="molecule type" value="Genomic_DNA"/>
</dbReference>
<comment type="caution">
    <text evidence="2">The sequence shown here is derived from an EMBL/GenBank/DDBJ whole genome shotgun (WGS) entry which is preliminary data.</text>
</comment>
<evidence type="ECO:0008006" key="4">
    <source>
        <dbReference type="Google" id="ProtNLM"/>
    </source>
</evidence>
<keyword evidence="3" id="KW-1185">Reference proteome</keyword>
<accession>A0A4R6V4K7</accession>
<feature type="signal peptide" evidence="1">
    <location>
        <begin position="1"/>
        <end position="21"/>
    </location>
</feature>
<feature type="chain" id="PRO_5020979341" description="Lipoprotein" evidence="1">
    <location>
        <begin position="22"/>
        <end position="165"/>
    </location>
</feature>
<dbReference type="OrthoDB" id="3429949at2"/>
<dbReference type="AlphaFoldDB" id="A0A4R6V4K7"/>
<sequence>MGRGFPALTLAVILCATGCAATGDPEGSFRESTPQAASPLPTASANLHAAFEDLSGLTIPQDATDLEVAAENNSANLPVYRVRFTTSRGGAERFCTTAGFNAYRDPDAPDRETREEFGITGETIEGTVTCRGGDPGSRASRKVVVVFPSAESAVVHVIAYAFPND</sequence>
<keyword evidence="1" id="KW-0732">Signal</keyword>
<evidence type="ECO:0000313" key="3">
    <source>
        <dbReference type="Proteomes" id="UP000295281"/>
    </source>
</evidence>
<name>A0A4R6V4K7_9ACTN</name>
<evidence type="ECO:0000256" key="1">
    <source>
        <dbReference type="SAM" id="SignalP"/>
    </source>
</evidence>
<reference evidence="2 3" key="1">
    <citation type="submission" date="2019-03" db="EMBL/GenBank/DDBJ databases">
        <title>Genomic Encyclopedia of Type Strains, Phase IV (KMG-IV): sequencing the most valuable type-strain genomes for metagenomic binning, comparative biology and taxonomic classification.</title>
        <authorList>
            <person name="Goeker M."/>
        </authorList>
    </citation>
    <scope>NUCLEOTIDE SEQUENCE [LARGE SCALE GENOMIC DNA]</scope>
    <source>
        <strain evidence="2 3">DSM 46770</strain>
    </source>
</reference>
<dbReference type="RefSeq" id="WP_133740661.1">
    <property type="nucleotide sequence ID" value="NZ_SNYN01000003.1"/>
</dbReference>
<evidence type="ECO:0000313" key="2">
    <source>
        <dbReference type="EMBL" id="TDQ53749.1"/>
    </source>
</evidence>
<proteinExistence type="predicted"/>
<gene>
    <name evidence="2" type="ORF">EV190_103200</name>
</gene>
<organism evidence="2 3">
    <name type="scientific">Actinorugispora endophytica</name>
    <dbReference type="NCBI Taxonomy" id="1605990"/>
    <lineage>
        <taxon>Bacteria</taxon>
        <taxon>Bacillati</taxon>
        <taxon>Actinomycetota</taxon>
        <taxon>Actinomycetes</taxon>
        <taxon>Streptosporangiales</taxon>
        <taxon>Nocardiopsidaceae</taxon>
        <taxon>Actinorugispora</taxon>
    </lineage>
</organism>
<protein>
    <recommendedName>
        <fullName evidence="4">Lipoprotein</fullName>
    </recommendedName>
</protein>
<dbReference type="Proteomes" id="UP000295281">
    <property type="component" value="Unassembled WGS sequence"/>
</dbReference>